<dbReference type="OrthoDB" id="4828043at2"/>
<reference evidence="1 2" key="1">
    <citation type="journal article" date="2009" name="Stand. Genomic Sci.">
        <title>Complete genome sequence of Sanguibacter keddieii type strain (ST-74).</title>
        <authorList>
            <person name="Ivanova N."/>
            <person name="Sikorski J."/>
            <person name="Sims D."/>
            <person name="Brettin T."/>
            <person name="Detter J.C."/>
            <person name="Han C."/>
            <person name="Lapidus A."/>
            <person name="Copeland A."/>
            <person name="Glavina Del Rio T."/>
            <person name="Nolan M."/>
            <person name="Chen F."/>
            <person name="Lucas S."/>
            <person name="Tice H."/>
            <person name="Cheng J.F."/>
            <person name="Bruce D."/>
            <person name="Goodwin L."/>
            <person name="Pitluck S."/>
            <person name="Pati A."/>
            <person name="Mavromatis K."/>
            <person name="Chen A."/>
            <person name="Palaniappan K."/>
            <person name="D'haeseleer P."/>
            <person name="Chain P."/>
            <person name="Bristow J."/>
            <person name="Eisen J.A."/>
            <person name="Markowitz V."/>
            <person name="Hugenholtz P."/>
            <person name="Goker M."/>
            <person name="Pukall R."/>
            <person name="Klenk H.P."/>
            <person name="Kyrpides N.C."/>
        </authorList>
    </citation>
    <scope>NUCLEOTIDE SEQUENCE [LARGE SCALE GENOMIC DNA]</scope>
    <source>
        <strain evidence="2">ATCC 51767 / DSM 10542 / NCFB 3025 / ST-74</strain>
    </source>
</reference>
<protein>
    <submittedName>
        <fullName evidence="1">Uncharacterized protein</fullName>
    </submittedName>
</protein>
<gene>
    <name evidence="1" type="ordered locus">Sked_18540</name>
</gene>
<dbReference type="EMBL" id="CP001819">
    <property type="protein sequence ID" value="ACZ21780.1"/>
    <property type="molecule type" value="Genomic_DNA"/>
</dbReference>
<dbReference type="KEGG" id="ske:Sked_18540"/>
<dbReference type="AlphaFoldDB" id="D1BH60"/>
<dbReference type="Proteomes" id="UP000000322">
    <property type="component" value="Chromosome"/>
</dbReference>
<keyword evidence="2" id="KW-1185">Reference proteome</keyword>
<organism evidence="1 2">
    <name type="scientific">Sanguibacter keddieii (strain ATCC 51767 / DSM 10542 / NCFB 3025 / ST-74)</name>
    <dbReference type="NCBI Taxonomy" id="446469"/>
    <lineage>
        <taxon>Bacteria</taxon>
        <taxon>Bacillati</taxon>
        <taxon>Actinomycetota</taxon>
        <taxon>Actinomycetes</taxon>
        <taxon>Micrococcales</taxon>
        <taxon>Sanguibacteraceae</taxon>
        <taxon>Sanguibacter</taxon>
    </lineage>
</organism>
<dbReference type="STRING" id="446469.Sked_18540"/>
<evidence type="ECO:0000313" key="1">
    <source>
        <dbReference type="EMBL" id="ACZ21780.1"/>
    </source>
</evidence>
<proteinExistence type="predicted"/>
<accession>D1BH60</accession>
<dbReference type="RefSeq" id="WP_012866849.1">
    <property type="nucleotide sequence ID" value="NC_013521.1"/>
</dbReference>
<dbReference type="HOGENOM" id="CLU_2169305_0_0_11"/>
<name>D1BH60_SANKS</name>
<sequence>MWFWIWFVLVLAALAGAVLLGRSLWRRVKSTTRAAGEALGSLDRLAEKIDALEGVPVGPEPRPVDVFADSAARHDLAELVASRRTARRSRRRARYEADADRYEQWRHIDL</sequence>
<evidence type="ECO:0000313" key="2">
    <source>
        <dbReference type="Proteomes" id="UP000000322"/>
    </source>
</evidence>